<evidence type="ECO:0000313" key="2">
    <source>
        <dbReference type="Proteomes" id="UP000215545"/>
    </source>
</evidence>
<dbReference type="EMBL" id="MWSK01000005">
    <property type="protein sequence ID" value="OXS77445.1"/>
    <property type="molecule type" value="Genomic_DNA"/>
</dbReference>
<protein>
    <submittedName>
        <fullName evidence="1">Uncharacterized protein</fullName>
    </submittedName>
</protein>
<evidence type="ECO:0000313" key="1">
    <source>
        <dbReference type="EMBL" id="OXS77445.1"/>
    </source>
</evidence>
<gene>
    <name evidence="1" type="ORF">B1B05_11440</name>
</gene>
<proteinExistence type="predicted"/>
<sequence>MWTQNQIRSPVICQANKGSVCMMIVSSCLADGSRAIYNGTFSGTKIAGAGVTAALLRRHGITVLSEEDAVKSGDVC</sequence>
<name>A0ABX4E7T9_9BACI</name>
<organism evidence="1 2">
    <name type="scientific">Domibacillus enclensis</name>
    <dbReference type="NCBI Taxonomy" id="1017273"/>
    <lineage>
        <taxon>Bacteria</taxon>
        <taxon>Bacillati</taxon>
        <taxon>Bacillota</taxon>
        <taxon>Bacilli</taxon>
        <taxon>Bacillales</taxon>
        <taxon>Bacillaceae</taxon>
        <taxon>Domibacillus</taxon>
    </lineage>
</organism>
<comment type="caution">
    <text evidence="1">The sequence shown here is derived from an EMBL/GenBank/DDBJ whole genome shotgun (WGS) entry which is preliminary data.</text>
</comment>
<dbReference type="Proteomes" id="UP000215545">
    <property type="component" value="Unassembled WGS sequence"/>
</dbReference>
<keyword evidence="2" id="KW-1185">Reference proteome</keyword>
<reference evidence="2" key="1">
    <citation type="submission" date="2017-03" db="EMBL/GenBank/DDBJ databases">
        <title>Bacillus sp. V-88(T) DSM27956, whole genome shotgun sequencing project.</title>
        <authorList>
            <person name="Dastager S.G."/>
            <person name="Neurgaonkar P.S."/>
            <person name="Dharne M.S."/>
        </authorList>
    </citation>
    <scope>NUCLEOTIDE SEQUENCE [LARGE SCALE GENOMIC DNA]</scope>
    <source>
        <strain evidence="2">DSM 25145</strain>
    </source>
</reference>
<accession>A0ABX4E7T9</accession>